<dbReference type="GO" id="GO:0019346">
    <property type="term" value="P:transsulfuration"/>
    <property type="evidence" value="ECO:0007669"/>
    <property type="project" value="InterPro"/>
</dbReference>
<dbReference type="SUPFAM" id="SSF53383">
    <property type="entry name" value="PLP-dependent transferases"/>
    <property type="match status" value="1"/>
</dbReference>
<gene>
    <name evidence="3" type="ORF">ENV14_00990</name>
</gene>
<comment type="cofactor">
    <cofactor evidence="1">
        <name>pyridoxal 5'-phosphate</name>
        <dbReference type="ChEBI" id="CHEBI:597326"/>
    </cofactor>
</comment>
<evidence type="ECO:0000313" key="3">
    <source>
        <dbReference type="EMBL" id="HGI86965.1"/>
    </source>
</evidence>
<sequence length="37" mass="4154">MLGGILQPFEAHMVLRGIKTLAMRFEKHSKNTQAVAE</sequence>
<dbReference type="GO" id="GO:0030170">
    <property type="term" value="F:pyridoxal phosphate binding"/>
    <property type="evidence" value="ECO:0007669"/>
    <property type="project" value="InterPro"/>
</dbReference>
<dbReference type="InterPro" id="IPR000277">
    <property type="entry name" value="Cys/Met-Metab_PyrdxlP-dep_enz"/>
</dbReference>
<reference evidence="3" key="1">
    <citation type="journal article" date="2020" name="mSystems">
        <title>Genome- and Community-Level Interaction Insights into Carbon Utilization and Element Cycling Functions of Hydrothermarchaeota in Hydrothermal Sediment.</title>
        <authorList>
            <person name="Zhou Z."/>
            <person name="Liu Y."/>
            <person name="Xu W."/>
            <person name="Pan J."/>
            <person name="Luo Z.H."/>
            <person name="Li M."/>
        </authorList>
    </citation>
    <scope>NUCLEOTIDE SEQUENCE [LARGE SCALE GENOMIC DNA]</scope>
    <source>
        <strain evidence="3">SpSt-732</strain>
    </source>
</reference>
<accession>A0A7C4FDI2</accession>
<evidence type="ECO:0000256" key="2">
    <source>
        <dbReference type="ARBA" id="ARBA00022898"/>
    </source>
</evidence>
<comment type="caution">
    <text evidence="3">The sequence shown here is derived from an EMBL/GenBank/DDBJ whole genome shotgun (WGS) entry which is preliminary data.</text>
</comment>
<dbReference type="InterPro" id="IPR015424">
    <property type="entry name" value="PyrdxlP-dep_Trfase"/>
</dbReference>
<dbReference type="EMBL" id="DTFF01000010">
    <property type="protein sequence ID" value="HGI86965.1"/>
    <property type="molecule type" value="Genomic_DNA"/>
</dbReference>
<keyword evidence="2" id="KW-0663">Pyridoxal phosphate</keyword>
<evidence type="ECO:0000256" key="1">
    <source>
        <dbReference type="ARBA" id="ARBA00001933"/>
    </source>
</evidence>
<dbReference type="Pfam" id="PF01053">
    <property type="entry name" value="Cys_Met_Meta_PP"/>
    <property type="match status" value="1"/>
</dbReference>
<name>A0A7C4FDI2_9CREN</name>
<organism evidence="3">
    <name type="scientific">Ignisphaera aggregans</name>
    <dbReference type="NCBI Taxonomy" id="334771"/>
    <lineage>
        <taxon>Archaea</taxon>
        <taxon>Thermoproteota</taxon>
        <taxon>Thermoprotei</taxon>
        <taxon>Desulfurococcales</taxon>
        <taxon>Desulfurococcaceae</taxon>
        <taxon>Ignisphaera</taxon>
    </lineage>
</organism>
<proteinExistence type="predicted"/>
<protein>
    <submittedName>
        <fullName evidence="3">Uncharacterized protein</fullName>
    </submittedName>
</protein>
<dbReference type="AlphaFoldDB" id="A0A7C4FDI2"/>